<evidence type="ECO:0000256" key="2">
    <source>
        <dbReference type="ARBA" id="ARBA00004924"/>
    </source>
</evidence>
<comment type="cofactor">
    <cofactor evidence="1">
        <name>FAD</name>
        <dbReference type="ChEBI" id="CHEBI:57692"/>
    </cofactor>
</comment>
<dbReference type="Pfam" id="PF13434">
    <property type="entry name" value="Lys_Orn_oxgnase"/>
    <property type="match status" value="1"/>
</dbReference>
<accession>A0ABN1GSM4</accession>
<evidence type="ECO:0000256" key="12">
    <source>
        <dbReference type="ARBA" id="ARBA00031158"/>
    </source>
</evidence>
<dbReference type="RefSeq" id="WP_344604369.1">
    <property type="nucleotide sequence ID" value="NZ_BAAAHE010000015.1"/>
</dbReference>
<evidence type="ECO:0000256" key="4">
    <source>
        <dbReference type="ARBA" id="ARBA00013076"/>
    </source>
</evidence>
<comment type="caution">
    <text evidence="16">The sequence shown here is derived from an EMBL/GenBank/DDBJ whole genome shotgun (WGS) entry which is preliminary data.</text>
</comment>
<comment type="catalytic activity">
    <reaction evidence="15">
        <text>L-lysine + NADPH + O2 = N(6)-hydroxy-L-lysine + NADP(+) + H2O</text>
        <dbReference type="Rhea" id="RHEA:23228"/>
        <dbReference type="ChEBI" id="CHEBI:15377"/>
        <dbReference type="ChEBI" id="CHEBI:15379"/>
        <dbReference type="ChEBI" id="CHEBI:32551"/>
        <dbReference type="ChEBI" id="CHEBI:57783"/>
        <dbReference type="ChEBI" id="CHEBI:57820"/>
        <dbReference type="ChEBI" id="CHEBI:58349"/>
        <dbReference type="EC" id="1.14.13.59"/>
    </reaction>
</comment>
<evidence type="ECO:0000256" key="9">
    <source>
        <dbReference type="ARBA" id="ARBA00023002"/>
    </source>
</evidence>
<keyword evidence="17" id="KW-1185">Reference proteome</keyword>
<evidence type="ECO:0000256" key="13">
    <source>
        <dbReference type="ARBA" id="ARBA00032493"/>
    </source>
</evidence>
<comment type="similarity">
    <text evidence="3">Belongs to the lysine N(6)-hydroxylase/L-ornithine N(5)-oxygenase family.</text>
</comment>
<organism evidence="16 17">
    <name type="scientific">Sporichthya brevicatena</name>
    <dbReference type="NCBI Taxonomy" id="171442"/>
    <lineage>
        <taxon>Bacteria</taxon>
        <taxon>Bacillati</taxon>
        <taxon>Actinomycetota</taxon>
        <taxon>Actinomycetes</taxon>
        <taxon>Sporichthyales</taxon>
        <taxon>Sporichthyaceae</taxon>
        <taxon>Sporichthya</taxon>
    </lineage>
</organism>
<evidence type="ECO:0000256" key="7">
    <source>
        <dbReference type="ARBA" id="ARBA00022827"/>
    </source>
</evidence>
<keyword evidence="7" id="KW-0274">FAD</keyword>
<dbReference type="InterPro" id="IPR025700">
    <property type="entry name" value="Lys/Orn_oxygenase"/>
</dbReference>
<gene>
    <name evidence="16" type="ORF">GCM10009547_20860</name>
</gene>
<dbReference type="Proteomes" id="UP001500957">
    <property type="component" value="Unassembled WGS sequence"/>
</dbReference>
<keyword evidence="6" id="KW-0285">Flavoprotein</keyword>
<dbReference type="SUPFAM" id="SSF51905">
    <property type="entry name" value="FAD/NAD(P)-binding domain"/>
    <property type="match status" value="2"/>
</dbReference>
<evidence type="ECO:0000313" key="16">
    <source>
        <dbReference type="EMBL" id="GAA0618371.1"/>
    </source>
</evidence>
<evidence type="ECO:0000256" key="15">
    <source>
        <dbReference type="ARBA" id="ARBA00048407"/>
    </source>
</evidence>
<keyword evidence="8" id="KW-0521">NADP</keyword>
<proteinExistence type="inferred from homology"/>
<dbReference type="PRINTS" id="PR00368">
    <property type="entry name" value="FADPNR"/>
</dbReference>
<keyword evidence="10" id="KW-0503">Monooxygenase</keyword>
<evidence type="ECO:0000256" key="11">
    <source>
        <dbReference type="ARBA" id="ARBA00029939"/>
    </source>
</evidence>
<sequence>MEDGTFDLIGVGAGPSNLALAIAVAERAESRALFLERSVRFGWHRDMLLDDTTMQVSFLKDLVTLRNPTSDFSFLSYLHARARLVDFINHKTLFPLREEFHDYLTWVAARVADQIRYDHEVLAVRPVRSGRDGSRIAELEVLARRGDGTTVSARTRNLVVGTGLVPRLPDGVSTSGRIWHNAHMLTRLSDLDPVAPERFVVVGAGQSAAEVTAYLHDRYPDTEVCAVFARFGYSPADDSPYANRVFDPEAVEEFYAAPADVKRMILDYHGNTNYSVVDLELIQDLYHREYREKVLGRQRLRCFNVSRVADVVEGPDGLSVDIISMTTGQKTQLTADAIVFCTGYDPVDPATLLGNLVGHCRRDLDGRYRVQRDYRLETSPELQAGIYLQGGTEHSHGLTSSLLSNIAIRAGEILDSVSRRTRSLVG</sequence>
<dbReference type="PANTHER" id="PTHR42802">
    <property type="entry name" value="MONOOXYGENASE"/>
    <property type="match status" value="1"/>
</dbReference>
<protein>
    <recommendedName>
        <fullName evidence="5">L-lysine N6-monooxygenase MbtG</fullName>
        <ecNumber evidence="4">1.14.13.59</ecNumber>
    </recommendedName>
    <alternativeName>
        <fullName evidence="14">Lysine 6-N-hydroxylase</fullName>
    </alternativeName>
    <alternativeName>
        <fullName evidence="13">Lysine N6-hydroxylase</fullName>
    </alternativeName>
    <alternativeName>
        <fullName evidence="11">Lysine-N-oxygenase</fullName>
    </alternativeName>
    <alternativeName>
        <fullName evidence="12">Mycobactin synthase protein G</fullName>
    </alternativeName>
</protein>
<reference evidence="16 17" key="1">
    <citation type="journal article" date="2019" name="Int. J. Syst. Evol. Microbiol.">
        <title>The Global Catalogue of Microorganisms (GCM) 10K type strain sequencing project: providing services to taxonomists for standard genome sequencing and annotation.</title>
        <authorList>
            <consortium name="The Broad Institute Genomics Platform"/>
            <consortium name="The Broad Institute Genome Sequencing Center for Infectious Disease"/>
            <person name="Wu L."/>
            <person name="Ma J."/>
        </authorList>
    </citation>
    <scope>NUCLEOTIDE SEQUENCE [LARGE SCALE GENOMIC DNA]</scope>
    <source>
        <strain evidence="16 17">JCM 10671</strain>
    </source>
</reference>
<dbReference type="Gene3D" id="3.50.50.60">
    <property type="entry name" value="FAD/NAD(P)-binding domain"/>
    <property type="match status" value="1"/>
</dbReference>
<evidence type="ECO:0000256" key="3">
    <source>
        <dbReference type="ARBA" id="ARBA00007588"/>
    </source>
</evidence>
<evidence type="ECO:0000256" key="5">
    <source>
        <dbReference type="ARBA" id="ARBA00016406"/>
    </source>
</evidence>
<dbReference type="PANTHER" id="PTHR42802:SF1">
    <property type="entry name" value="L-ORNITHINE N(5)-MONOOXYGENASE"/>
    <property type="match status" value="1"/>
</dbReference>
<dbReference type="EMBL" id="BAAAHE010000015">
    <property type="protein sequence ID" value="GAA0618371.1"/>
    <property type="molecule type" value="Genomic_DNA"/>
</dbReference>
<name>A0ABN1GSM4_9ACTN</name>
<evidence type="ECO:0000256" key="14">
    <source>
        <dbReference type="ARBA" id="ARBA00032738"/>
    </source>
</evidence>
<dbReference type="PRINTS" id="PR00411">
    <property type="entry name" value="PNDRDTASEI"/>
</dbReference>
<dbReference type="EC" id="1.14.13.59" evidence="4"/>
<evidence type="ECO:0000256" key="6">
    <source>
        <dbReference type="ARBA" id="ARBA00022630"/>
    </source>
</evidence>
<evidence type="ECO:0000256" key="1">
    <source>
        <dbReference type="ARBA" id="ARBA00001974"/>
    </source>
</evidence>
<evidence type="ECO:0000313" key="17">
    <source>
        <dbReference type="Proteomes" id="UP001500957"/>
    </source>
</evidence>
<evidence type="ECO:0000256" key="8">
    <source>
        <dbReference type="ARBA" id="ARBA00022857"/>
    </source>
</evidence>
<comment type="pathway">
    <text evidence="2">Siderophore biosynthesis.</text>
</comment>
<evidence type="ECO:0000256" key="10">
    <source>
        <dbReference type="ARBA" id="ARBA00023033"/>
    </source>
</evidence>
<dbReference type="InterPro" id="IPR036188">
    <property type="entry name" value="FAD/NAD-bd_sf"/>
</dbReference>
<keyword evidence="9" id="KW-0560">Oxidoreductase</keyword>